<keyword evidence="1" id="KW-0677">Repeat</keyword>
<dbReference type="PANTHER" id="PTHR24126">
    <property type="entry name" value="ANKYRIN REPEAT, PH AND SEC7 DOMAIN CONTAINING PROTEIN SECG-RELATED"/>
    <property type="match status" value="1"/>
</dbReference>
<sequence>MDESKILFDLIKNDKFNEFKNIIEKSKETIDLNIRDNSGNYLITYAIIKNNKDIVQTLINNECKIDITDQEGRSILYTPIKYSYTDIIKQLIKYNKHSIGVSIADFKDKYNNIPLHYAIFFKNNDAIDLLVNDSNVNTVDVDGNNSLHLAIYSKDSNICKKIISVQNLNINLRTFEGETALHIACNYELEDIVKLLLENRIDINARDYDNQLTALMYTISLNNSKLSKLLLEYGADPNIQDYLGNTSVHHAVTQDSNEILYKMLSSPIKINVNCNIHNIDSKLPIHLFLEKEKIVENNIMKILIDQSNLNFQDNNNNTALHLICKNNIWQSYKEILKTKKLNIFIQNKEKKRPIDYVSESLRNEFMKMVASSYLYILRNYNFTWKEDWENICNKELFYNNLKPEELKVISKYVNKSDDVCYDIVMKKLNELYKNENLQCGNTSYPFKINKKCIDTISDIEKPSELCSFVGVTLDILCGLVYLLDKYKDACSTLTSNFINNDDLCNYYSNVGIKTSTKCEFLNFEIVWIYKKLFFSENFVENFKKCKTRFIIIPLGIELKNGSHANYLIYDRKINEIERFEPYGSEPPRGFNYDMDLLDNILGFKFSEIDSKIKYISPNKYLQKISFQYYDIYEQKTGKIGDPGGFCALWSIWYADNRLKYQEIDRKSLVKKLIKEIKTKNISFRNLIRNYSINITEIRDKVLSSANITINDWMNDQYTEKQYKTIIDELTKLLKKHIT</sequence>
<dbReference type="SMART" id="SM00248">
    <property type="entry name" value="ANK"/>
    <property type="match status" value="9"/>
</dbReference>
<reference evidence="3" key="1">
    <citation type="journal article" date="2017" name="Science">
        <title>Giant viruses with an expanded complement of translation system components.</title>
        <authorList>
            <person name="Schulz F."/>
            <person name="Yutin N."/>
            <person name="Ivanova N.N."/>
            <person name="Ortega D.R."/>
            <person name="Lee T.K."/>
            <person name="Vierheilig J."/>
            <person name="Daims H."/>
            <person name="Horn M."/>
            <person name="Wagner M."/>
            <person name="Jensen G.J."/>
            <person name="Kyrpides N.C."/>
            <person name="Koonin E.V."/>
            <person name="Woyke T."/>
        </authorList>
    </citation>
    <scope>NUCLEOTIDE SEQUENCE</scope>
    <source>
        <strain evidence="3">ILV1</strain>
    </source>
</reference>
<proteinExistence type="predicted"/>
<dbReference type="InterPro" id="IPR002110">
    <property type="entry name" value="Ankyrin_rpt"/>
</dbReference>
<dbReference type="EMBL" id="KY684087">
    <property type="protein sequence ID" value="ARF09818.1"/>
    <property type="molecule type" value="Genomic_DNA"/>
</dbReference>
<keyword evidence="2" id="KW-0040">ANK repeat</keyword>
<gene>
    <name evidence="3" type="ORF">Indivirus_3_67</name>
</gene>
<organism evidence="3">
    <name type="scientific">Indivirus ILV1</name>
    <dbReference type="NCBI Taxonomy" id="1977633"/>
    <lineage>
        <taxon>Viruses</taxon>
        <taxon>Varidnaviria</taxon>
        <taxon>Bamfordvirae</taxon>
        <taxon>Nucleocytoviricota</taxon>
        <taxon>Megaviricetes</taxon>
        <taxon>Imitervirales</taxon>
        <taxon>Mimiviridae</taxon>
        <taxon>Klosneuvirinae</taxon>
        <taxon>Indivirus</taxon>
    </lineage>
</organism>
<evidence type="ECO:0000256" key="2">
    <source>
        <dbReference type="ARBA" id="ARBA00023043"/>
    </source>
</evidence>
<evidence type="ECO:0000256" key="1">
    <source>
        <dbReference type="ARBA" id="ARBA00022737"/>
    </source>
</evidence>
<dbReference type="Pfam" id="PF12796">
    <property type="entry name" value="Ank_2"/>
    <property type="match status" value="3"/>
</dbReference>
<dbReference type="PROSITE" id="PS50297">
    <property type="entry name" value="ANK_REP_REGION"/>
    <property type="match status" value="2"/>
</dbReference>
<dbReference type="SUPFAM" id="SSF48403">
    <property type="entry name" value="Ankyrin repeat"/>
    <property type="match status" value="2"/>
</dbReference>
<name>A0A1V0SDT4_9VIRU</name>
<evidence type="ECO:0000313" key="3">
    <source>
        <dbReference type="EMBL" id="ARF09818.1"/>
    </source>
</evidence>
<dbReference type="PROSITE" id="PS50088">
    <property type="entry name" value="ANK_REPEAT"/>
    <property type="match status" value="2"/>
</dbReference>
<dbReference type="Gene3D" id="1.25.40.20">
    <property type="entry name" value="Ankyrin repeat-containing domain"/>
    <property type="match status" value="3"/>
</dbReference>
<dbReference type="InterPro" id="IPR036770">
    <property type="entry name" value="Ankyrin_rpt-contain_sf"/>
</dbReference>
<accession>A0A1V0SDT4</accession>
<protein>
    <submittedName>
        <fullName evidence="3">Ankyrin repeat protein</fullName>
    </submittedName>
</protein>